<name>A0A9W6JFB7_9HYPH</name>
<reference evidence="3" key="2">
    <citation type="submission" date="2023-01" db="EMBL/GenBank/DDBJ databases">
        <authorList>
            <person name="Sun Q."/>
            <person name="Evtushenko L."/>
        </authorList>
    </citation>
    <scope>NUCLEOTIDE SEQUENCE</scope>
    <source>
        <strain evidence="3">VKM B-2484</strain>
    </source>
</reference>
<dbReference type="PANTHER" id="PTHR38593">
    <property type="entry name" value="BLR2558 PROTEIN"/>
    <property type="match status" value="1"/>
</dbReference>
<organism evidence="3 4">
    <name type="scientific">Ancylobacter dichloromethanicus</name>
    <dbReference type="NCBI Taxonomy" id="518825"/>
    <lineage>
        <taxon>Bacteria</taxon>
        <taxon>Pseudomonadati</taxon>
        <taxon>Pseudomonadota</taxon>
        <taxon>Alphaproteobacteria</taxon>
        <taxon>Hyphomicrobiales</taxon>
        <taxon>Xanthobacteraceae</taxon>
        <taxon>Ancylobacter</taxon>
    </lineage>
</organism>
<dbReference type="Proteomes" id="UP001143370">
    <property type="component" value="Unassembled WGS sequence"/>
</dbReference>
<feature type="domain" description="DUF4142" evidence="2">
    <location>
        <begin position="37"/>
        <end position="173"/>
    </location>
</feature>
<protein>
    <recommendedName>
        <fullName evidence="2">DUF4142 domain-containing protein</fullName>
    </recommendedName>
</protein>
<dbReference type="PANTHER" id="PTHR38593:SF1">
    <property type="entry name" value="BLR2558 PROTEIN"/>
    <property type="match status" value="1"/>
</dbReference>
<reference evidence="3" key="1">
    <citation type="journal article" date="2014" name="Int. J. Syst. Evol. Microbiol.">
        <title>Complete genome sequence of Corynebacterium casei LMG S-19264T (=DSM 44701T), isolated from a smear-ripened cheese.</title>
        <authorList>
            <consortium name="US DOE Joint Genome Institute (JGI-PGF)"/>
            <person name="Walter F."/>
            <person name="Albersmeier A."/>
            <person name="Kalinowski J."/>
            <person name="Ruckert C."/>
        </authorList>
    </citation>
    <scope>NUCLEOTIDE SEQUENCE</scope>
    <source>
        <strain evidence="3">VKM B-2484</strain>
    </source>
</reference>
<accession>A0A9W6JFB7</accession>
<dbReference type="InterPro" id="IPR025419">
    <property type="entry name" value="DUF4142"/>
</dbReference>
<keyword evidence="1" id="KW-0732">Signal</keyword>
<dbReference type="Gene3D" id="1.20.1260.10">
    <property type="match status" value="1"/>
</dbReference>
<dbReference type="Pfam" id="PF13628">
    <property type="entry name" value="DUF4142"/>
    <property type="match status" value="1"/>
</dbReference>
<dbReference type="RefSeq" id="WP_213369928.1">
    <property type="nucleotide sequence ID" value="NZ_BSFJ01000043.1"/>
</dbReference>
<evidence type="ECO:0000259" key="2">
    <source>
        <dbReference type="Pfam" id="PF13628"/>
    </source>
</evidence>
<sequence length="175" mass="18876">MKTLHVVAALLIAATPAAAQSIGEKTGVNSVLGISPSTQDFVTEAAVSDIFEIQSSELVLQRGDEPTKAFATQMIAAHQKTTQELKGLLVSANVQVTAPAVLDSSHQGKLDDLKKLQGSEFIDQYQEDQVDAHKAAVSLFERYAKEGDNPALKDWASKTLPELKHHLEMAQKLAD</sequence>
<dbReference type="InterPro" id="IPR012347">
    <property type="entry name" value="Ferritin-like"/>
</dbReference>
<feature type="chain" id="PRO_5040948791" description="DUF4142 domain-containing protein" evidence="1">
    <location>
        <begin position="20"/>
        <end position="175"/>
    </location>
</feature>
<evidence type="ECO:0000313" key="3">
    <source>
        <dbReference type="EMBL" id="GLK74498.1"/>
    </source>
</evidence>
<dbReference type="EMBL" id="BSFJ01000043">
    <property type="protein sequence ID" value="GLK74498.1"/>
    <property type="molecule type" value="Genomic_DNA"/>
</dbReference>
<gene>
    <name evidence="3" type="ORF">GCM10017643_46160</name>
</gene>
<evidence type="ECO:0000256" key="1">
    <source>
        <dbReference type="SAM" id="SignalP"/>
    </source>
</evidence>
<evidence type="ECO:0000313" key="4">
    <source>
        <dbReference type="Proteomes" id="UP001143370"/>
    </source>
</evidence>
<feature type="signal peptide" evidence="1">
    <location>
        <begin position="1"/>
        <end position="19"/>
    </location>
</feature>
<keyword evidence="4" id="KW-1185">Reference proteome</keyword>
<comment type="caution">
    <text evidence="3">The sequence shown here is derived from an EMBL/GenBank/DDBJ whole genome shotgun (WGS) entry which is preliminary data.</text>
</comment>
<proteinExistence type="predicted"/>
<dbReference type="AlphaFoldDB" id="A0A9W6JFB7"/>